<dbReference type="AlphaFoldDB" id="A0A2N0ZID4"/>
<accession>A0A2N0ZID4</accession>
<evidence type="ECO:0000313" key="2">
    <source>
        <dbReference type="Proteomes" id="UP000233343"/>
    </source>
</evidence>
<dbReference type="EMBL" id="PISD01000017">
    <property type="protein sequence ID" value="PKG29287.1"/>
    <property type="molecule type" value="Genomic_DNA"/>
</dbReference>
<sequence>MSMLLFHDDTIGNFGIDLVELEVTNQIQWEKVWKMCGADPEEFAEFIGQIFDTYYEHYNIEHDFEPSLYAEELGNFKVILTTETAEYELRVNLDRPSHIIEVPTIFHIH</sequence>
<evidence type="ECO:0000313" key="1">
    <source>
        <dbReference type="EMBL" id="PKG29287.1"/>
    </source>
</evidence>
<protein>
    <submittedName>
        <fullName evidence="1">Uncharacterized protein</fullName>
    </submittedName>
</protein>
<organism evidence="1 2">
    <name type="scientific">Cytobacillus horneckiae</name>
    <dbReference type="NCBI Taxonomy" id="549687"/>
    <lineage>
        <taxon>Bacteria</taxon>
        <taxon>Bacillati</taxon>
        <taxon>Bacillota</taxon>
        <taxon>Bacilli</taxon>
        <taxon>Bacillales</taxon>
        <taxon>Bacillaceae</taxon>
        <taxon>Cytobacillus</taxon>
    </lineage>
</organism>
<name>A0A2N0ZID4_9BACI</name>
<keyword evidence="2" id="KW-1185">Reference proteome</keyword>
<dbReference type="Proteomes" id="UP000233343">
    <property type="component" value="Unassembled WGS sequence"/>
</dbReference>
<reference evidence="1 2" key="1">
    <citation type="journal article" date="2010" name="Int. J. Syst. Evol. Microbiol.">
        <title>Bacillus horneckiae sp. nov., isolated from a spacecraft-assembly clean room.</title>
        <authorList>
            <person name="Vaishampayan P."/>
            <person name="Probst A."/>
            <person name="Krishnamurthi S."/>
            <person name="Ghosh S."/>
            <person name="Osman S."/>
            <person name="McDowall A."/>
            <person name="Ruckmani A."/>
            <person name="Mayilraj S."/>
            <person name="Venkateswaran K."/>
        </authorList>
    </citation>
    <scope>NUCLEOTIDE SEQUENCE [LARGE SCALE GENOMIC DNA]</scope>
    <source>
        <strain evidence="2">1PO1SC</strain>
    </source>
</reference>
<comment type="caution">
    <text evidence="1">The sequence shown here is derived from an EMBL/GenBank/DDBJ whole genome shotgun (WGS) entry which is preliminary data.</text>
</comment>
<gene>
    <name evidence="1" type="ORF">CWS20_09335</name>
</gene>
<proteinExistence type="predicted"/>
<dbReference type="RefSeq" id="WP_101226288.1">
    <property type="nucleotide sequence ID" value="NZ_JARSFA010000023.1"/>
</dbReference>